<dbReference type="Gene3D" id="2.40.30.10">
    <property type="entry name" value="Translation factors"/>
    <property type="match status" value="2"/>
</dbReference>
<dbReference type="InterPro" id="IPR005225">
    <property type="entry name" value="Small_GTP-bd"/>
</dbReference>
<dbReference type="FunFam" id="3.40.50.300:FF:000019">
    <property type="entry name" value="Translation initiation factor IF-2"/>
    <property type="match status" value="1"/>
</dbReference>
<feature type="compositionally biased region" description="Basic and acidic residues" evidence="10">
    <location>
        <begin position="52"/>
        <end position="78"/>
    </location>
</feature>
<dbReference type="GO" id="GO:0005829">
    <property type="term" value="C:cytosol"/>
    <property type="evidence" value="ECO:0007669"/>
    <property type="project" value="TreeGrafter"/>
</dbReference>
<reference evidence="12 13" key="1">
    <citation type="submission" date="2016-11" db="EMBL/GenBank/DDBJ databases">
        <authorList>
            <person name="Jaros S."/>
            <person name="Januszkiewicz K."/>
            <person name="Wedrychowicz H."/>
        </authorList>
    </citation>
    <scope>NUCLEOTIDE SEQUENCE [LARGE SCALE GENOMIC DNA]</scope>
    <source>
        <strain evidence="12 13">DSM 17477</strain>
    </source>
</reference>
<dbReference type="CDD" id="cd01887">
    <property type="entry name" value="IF2_eIF5B"/>
    <property type="match status" value="1"/>
</dbReference>
<protein>
    <recommendedName>
        <fullName evidence="2 8">Translation initiation factor IF-2</fullName>
    </recommendedName>
</protein>
<dbReference type="GO" id="GO:0003743">
    <property type="term" value="F:translation initiation factor activity"/>
    <property type="evidence" value="ECO:0007669"/>
    <property type="project" value="UniProtKB-UniRule"/>
</dbReference>
<dbReference type="InterPro" id="IPR023115">
    <property type="entry name" value="TIF_IF2_dom3"/>
</dbReference>
<evidence type="ECO:0000313" key="13">
    <source>
        <dbReference type="Proteomes" id="UP000184052"/>
    </source>
</evidence>
<comment type="subcellular location">
    <subcellularLocation>
        <location evidence="8">Cytoplasm</location>
    </subcellularLocation>
</comment>
<evidence type="ECO:0000256" key="3">
    <source>
        <dbReference type="ARBA" id="ARBA00022540"/>
    </source>
</evidence>
<dbReference type="PROSITE" id="PS01176">
    <property type="entry name" value="IF2"/>
    <property type="match status" value="1"/>
</dbReference>
<gene>
    <name evidence="8" type="primary">infB</name>
    <name evidence="12" type="ORF">SAMN02745751_00873</name>
</gene>
<evidence type="ECO:0000256" key="1">
    <source>
        <dbReference type="ARBA" id="ARBA00007733"/>
    </source>
</evidence>
<dbReference type="SUPFAM" id="SSF52540">
    <property type="entry name" value="P-loop containing nucleoside triphosphate hydrolases"/>
    <property type="match status" value="1"/>
</dbReference>
<feature type="compositionally biased region" description="Basic residues" evidence="10">
    <location>
        <begin position="155"/>
        <end position="172"/>
    </location>
</feature>
<evidence type="ECO:0000256" key="10">
    <source>
        <dbReference type="SAM" id="MobiDB-lite"/>
    </source>
</evidence>
<keyword evidence="13" id="KW-1185">Reference proteome</keyword>
<dbReference type="InterPro" id="IPR044145">
    <property type="entry name" value="IF2_II"/>
</dbReference>
<organism evidence="12 13">
    <name type="scientific">Dethiosulfatibacter aminovorans DSM 17477</name>
    <dbReference type="NCBI Taxonomy" id="1121476"/>
    <lineage>
        <taxon>Bacteria</taxon>
        <taxon>Bacillati</taxon>
        <taxon>Bacillota</taxon>
        <taxon>Tissierellia</taxon>
        <taxon>Dethiosulfatibacter</taxon>
    </lineage>
</organism>
<accession>A0A1M6DDH6</accession>
<keyword evidence="3 8" id="KW-0396">Initiation factor</keyword>
<dbReference type="InterPro" id="IPR006847">
    <property type="entry name" value="IF2_N"/>
</dbReference>
<dbReference type="Pfam" id="PF04760">
    <property type="entry name" value="IF2_N"/>
    <property type="match status" value="2"/>
</dbReference>
<dbReference type="NCBIfam" id="TIGR00487">
    <property type="entry name" value="IF-2"/>
    <property type="match status" value="1"/>
</dbReference>
<comment type="similarity">
    <text evidence="1 8 9">Belongs to the TRAFAC class translation factor GTPase superfamily. Classic translation factor GTPase family. IF-2 subfamily.</text>
</comment>
<evidence type="ECO:0000256" key="8">
    <source>
        <dbReference type="HAMAP-Rule" id="MF_00100"/>
    </source>
</evidence>
<evidence type="ECO:0000256" key="2">
    <source>
        <dbReference type="ARBA" id="ARBA00020675"/>
    </source>
</evidence>
<dbReference type="FunFam" id="3.40.50.10050:FF:000001">
    <property type="entry name" value="Translation initiation factor IF-2"/>
    <property type="match status" value="1"/>
</dbReference>
<keyword evidence="6 8" id="KW-0342">GTP-binding</keyword>
<keyword evidence="5 8" id="KW-0648">Protein biosynthesis</keyword>
<dbReference type="NCBIfam" id="TIGR00231">
    <property type="entry name" value="small_GTP"/>
    <property type="match status" value="1"/>
</dbReference>
<dbReference type="Gene3D" id="3.40.50.10050">
    <property type="entry name" value="Translation initiation factor IF- 2, domain 3"/>
    <property type="match status" value="1"/>
</dbReference>
<dbReference type="AlphaFoldDB" id="A0A1M6DDH6"/>
<dbReference type="CDD" id="cd03692">
    <property type="entry name" value="mtIF2_IVc"/>
    <property type="match status" value="1"/>
</dbReference>
<comment type="function">
    <text evidence="7 8 9">One of the essential components for the initiation of protein synthesis. Protects formylmethionyl-tRNA from spontaneous hydrolysis and promotes its binding to the 30S ribosomal subunits. Also involved in the hydrolysis of GTP during the formation of the 70S ribosomal complex.</text>
</comment>
<evidence type="ECO:0000256" key="4">
    <source>
        <dbReference type="ARBA" id="ARBA00022741"/>
    </source>
</evidence>
<dbReference type="FunFam" id="2.40.30.10:FF:000008">
    <property type="entry name" value="Translation initiation factor IF-2"/>
    <property type="match status" value="1"/>
</dbReference>
<dbReference type="Gene3D" id="1.10.10.2480">
    <property type="match status" value="1"/>
</dbReference>
<evidence type="ECO:0000313" key="12">
    <source>
        <dbReference type="EMBL" id="SHI71316.1"/>
    </source>
</evidence>
<dbReference type="HAMAP" id="MF_00100_B">
    <property type="entry name" value="IF_2_B"/>
    <property type="match status" value="1"/>
</dbReference>
<feature type="compositionally biased region" description="Low complexity" evidence="10">
    <location>
        <begin position="133"/>
        <end position="143"/>
    </location>
</feature>
<keyword evidence="4 8" id="KW-0547">Nucleotide-binding</keyword>
<feature type="compositionally biased region" description="Low complexity" evidence="10">
    <location>
        <begin position="107"/>
        <end position="120"/>
    </location>
</feature>
<sequence>MRIYELSKILNISSKKIIESAEKELNIKGIKNHMSSVSELDAARIQKLFLKTHEDKAQPKAKEGKTTENRQKSSDNRNNKHHGKDQRSGDKRQGNQSRPQKSDDNRQNNQNRQGGSSNRNKSQGRDDRKQLSKKSGVQQKQQGNARQDADNKGGNVKRRSLQKKEKGKKQQYKRAQELNKVDEVKEYKIGESIIVKDLAEVLEIPVNTLITKLISNGIMANLNQEIDFETAYIIAEEMGITLEKIEEIDEIEVIESDLDYEDDEKDLKPRPPIVTVMGHVDHGKTSLLDAIRNTNITDGEAGGITQHIGASEIVINDKIITFLDTPGHEAFTSMRSRGAQVTDIAILVVAADDGIMPQTIEAINHARAAEVPIIVAINKIDKQNANVDRVKQELAEQGLLTEDWGGSTISVEVSALKRIGIDELLEMVLLVAELEELKANPNRLAVGTIIEARLDKGRGPVATVLIAKGTLNKGDFVLTGTSYGKIRAMVNSKGRRITTATPSTPVEITGLSEVPEAGEILYSVEDEKMAKDLAEKRRQKIKDESNKGTARVSLEDLFSRIQEGEIQDLNLIVKADVKGSIEAIKQSLEKLSIEEVNVKTIHGGVGGINETDIMLASASNAIVIGFNVRPTNSAIELAKRENVDIRTYSVIYSAIEDIEAAVKGMLAPEFKETVLGRAEVRQIFKVSGVGTIAGIYVSSGKITRKSSIRLLRNEIVIHEGTIASLKRFKDDASELNTGYEGGLMIDKYNDLKEGDIIEAFIIEEIKR</sequence>
<dbReference type="STRING" id="1121476.SAMN02745751_00873"/>
<dbReference type="InterPro" id="IPR000795">
    <property type="entry name" value="T_Tr_GTP-bd_dom"/>
</dbReference>
<dbReference type="GO" id="GO:0005525">
    <property type="term" value="F:GTP binding"/>
    <property type="evidence" value="ECO:0007669"/>
    <property type="project" value="UniProtKB-KW"/>
</dbReference>
<proteinExistence type="inferred from homology"/>
<dbReference type="PANTHER" id="PTHR43381:SF5">
    <property type="entry name" value="TR-TYPE G DOMAIN-CONTAINING PROTEIN"/>
    <property type="match status" value="1"/>
</dbReference>
<dbReference type="PANTHER" id="PTHR43381">
    <property type="entry name" value="TRANSLATION INITIATION FACTOR IF-2-RELATED"/>
    <property type="match status" value="1"/>
</dbReference>
<dbReference type="InterPro" id="IPR053905">
    <property type="entry name" value="EF-G-like_DII"/>
</dbReference>
<dbReference type="EMBL" id="FQZL01000006">
    <property type="protein sequence ID" value="SHI71316.1"/>
    <property type="molecule type" value="Genomic_DNA"/>
</dbReference>
<keyword evidence="8" id="KW-0963">Cytoplasm</keyword>
<feature type="region of interest" description="Disordered" evidence="10">
    <location>
        <begin position="52"/>
        <end position="174"/>
    </location>
</feature>
<dbReference type="InterPro" id="IPR027417">
    <property type="entry name" value="P-loop_NTPase"/>
</dbReference>
<dbReference type="SUPFAM" id="SSF50447">
    <property type="entry name" value="Translation proteins"/>
    <property type="match status" value="2"/>
</dbReference>
<evidence type="ECO:0000256" key="7">
    <source>
        <dbReference type="ARBA" id="ARBA00025162"/>
    </source>
</evidence>
<dbReference type="PROSITE" id="PS51722">
    <property type="entry name" value="G_TR_2"/>
    <property type="match status" value="1"/>
</dbReference>
<feature type="binding site" evidence="8">
    <location>
        <begin position="378"/>
        <end position="381"/>
    </location>
    <ligand>
        <name>GTP</name>
        <dbReference type="ChEBI" id="CHEBI:37565"/>
    </ligand>
</feature>
<dbReference type="SUPFAM" id="SSF52156">
    <property type="entry name" value="Initiation factor IF2/eIF5b, domain 3"/>
    <property type="match status" value="1"/>
</dbReference>
<feature type="region of interest" description="G-domain" evidence="8">
    <location>
        <begin position="272"/>
        <end position="420"/>
    </location>
</feature>
<dbReference type="Pfam" id="PF11987">
    <property type="entry name" value="IF-2"/>
    <property type="match status" value="1"/>
</dbReference>
<evidence type="ECO:0000259" key="11">
    <source>
        <dbReference type="PROSITE" id="PS51722"/>
    </source>
</evidence>
<dbReference type="GO" id="GO:0003924">
    <property type="term" value="F:GTPase activity"/>
    <property type="evidence" value="ECO:0007669"/>
    <property type="project" value="UniProtKB-UniRule"/>
</dbReference>
<dbReference type="InterPro" id="IPR036925">
    <property type="entry name" value="TIF_IF2_dom3_sf"/>
</dbReference>
<evidence type="ECO:0000256" key="9">
    <source>
        <dbReference type="RuleBase" id="RU000644"/>
    </source>
</evidence>
<dbReference type="RefSeq" id="WP_073047720.1">
    <property type="nucleotide sequence ID" value="NZ_FQZL01000006.1"/>
</dbReference>
<feature type="domain" description="Tr-type G" evidence="11">
    <location>
        <begin position="269"/>
        <end position="438"/>
    </location>
</feature>
<dbReference type="InterPro" id="IPR009000">
    <property type="entry name" value="Transl_B-barrel_sf"/>
</dbReference>
<dbReference type="OrthoDB" id="9811804at2"/>
<name>A0A1M6DDH6_9FIRM</name>
<dbReference type="InterPro" id="IPR000178">
    <property type="entry name" value="TF_IF2_bacterial-like"/>
</dbReference>
<feature type="binding site" evidence="8">
    <location>
        <begin position="324"/>
        <end position="328"/>
    </location>
    <ligand>
        <name>GTP</name>
        <dbReference type="ChEBI" id="CHEBI:37565"/>
    </ligand>
</feature>
<dbReference type="InterPro" id="IPR015760">
    <property type="entry name" value="TIF_IF2"/>
</dbReference>
<feature type="binding site" evidence="8">
    <location>
        <begin position="278"/>
        <end position="285"/>
    </location>
    <ligand>
        <name>GTP</name>
        <dbReference type="ChEBI" id="CHEBI:37565"/>
    </ligand>
</feature>
<evidence type="ECO:0000256" key="5">
    <source>
        <dbReference type="ARBA" id="ARBA00022917"/>
    </source>
</evidence>
<evidence type="ECO:0000256" key="6">
    <source>
        <dbReference type="ARBA" id="ARBA00023134"/>
    </source>
</evidence>
<dbReference type="Proteomes" id="UP000184052">
    <property type="component" value="Unassembled WGS sequence"/>
</dbReference>
<dbReference type="FunFam" id="2.40.30.10:FF:000007">
    <property type="entry name" value="Translation initiation factor IF-2"/>
    <property type="match status" value="1"/>
</dbReference>
<dbReference type="Pfam" id="PF22042">
    <property type="entry name" value="EF-G_D2"/>
    <property type="match status" value="1"/>
</dbReference>
<dbReference type="Pfam" id="PF00009">
    <property type="entry name" value="GTP_EFTU"/>
    <property type="match status" value="1"/>
</dbReference>
<dbReference type="Gene3D" id="3.40.50.300">
    <property type="entry name" value="P-loop containing nucleotide triphosphate hydrolases"/>
    <property type="match status" value="1"/>
</dbReference>
<dbReference type="CDD" id="cd03702">
    <property type="entry name" value="IF2_mtIF2_II"/>
    <property type="match status" value="1"/>
</dbReference>